<proteinExistence type="predicted"/>
<dbReference type="InterPro" id="IPR016024">
    <property type="entry name" value="ARM-type_fold"/>
</dbReference>
<dbReference type="GeneID" id="113398059"/>
<dbReference type="Proteomes" id="UP001652626">
    <property type="component" value="Chromosome 24"/>
</dbReference>
<dbReference type="Gene3D" id="1.25.10.10">
    <property type="entry name" value="Leucine-rich Repeat Variant"/>
    <property type="match status" value="1"/>
</dbReference>
<dbReference type="InterPro" id="IPR011989">
    <property type="entry name" value="ARM-like"/>
</dbReference>
<name>A0ABM4AU29_VANTA</name>
<accession>A0ABM4AU29</accession>
<keyword evidence="1" id="KW-1185">Reference proteome</keyword>
<protein>
    <submittedName>
        <fullName evidence="2">Uncharacterized protein LOC113398059</fullName>
    </submittedName>
</protein>
<evidence type="ECO:0000313" key="1">
    <source>
        <dbReference type="Proteomes" id="UP001652626"/>
    </source>
</evidence>
<gene>
    <name evidence="2" type="primary">LOC113398059</name>
</gene>
<dbReference type="SUPFAM" id="SSF48371">
    <property type="entry name" value="ARM repeat"/>
    <property type="match status" value="1"/>
</dbReference>
<reference evidence="2" key="1">
    <citation type="submission" date="2025-08" db="UniProtKB">
        <authorList>
            <consortium name="RefSeq"/>
        </authorList>
    </citation>
    <scope>IDENTIFICATION</scope>
    <source>
        <tissue evidence="2">Whole body</tissue>
    </source>
</reference>
<dbReference type="RefSeq" id="XP_064074789.1">
    <property type="nucleotide sequence ID" value="XM_064218719.1"/>
</dbReference>
<organism evidence="1 2">
    <name type="scientific">Vanessa tameamea</name>
    <name type="common">Kamehameha butterfly</name>
    <dbReference type="NCBI Taxonomy" id="334116"/>
    <lineage>
        <taxon>Eukaryota</taxon>
        <taxon>Metazoa</taxon>
        <taxon>Ecdysozoa</taxon>
        <taxon>Arthropoda</taxon>
        <taxon>Hexapoda</taxon>
        <taxon>Insecta</taxon>
        <taxon>Pterygota</taxon>
        <taxon>Neoptera</taxon>
        <taxon>Endopterygota</taxon>
        <taxon>Lepidoptera</taxon>
        <taxon>Glossata</taxon>
        <taxon>Ditrysia</taxon>
        <taxon>Papilionoidea</taxon>
        <taxon>Nymphalidae</taxon>
        <taxon>Nymphalinae</taxon>
        <taxon>Vanessa</taxon>
    </lineage>
</organism>
<evidence type="ECO:0000313" key="2">
    <source>
        <dbReference type="RefSeq" id="XP_064074789.1"/>
    </source>
</evidence>
<sequence>MAEKTNKQTIRAKIKENSIRAQDIVSFTEDKNIEYVVEKIELLTALEETPLKENTATINAEPNYDETVKKLEDLIDLLKIPKNVHKFFNITGVRRVITPIVGINSERVQKQLLMIIKILFNVAPARTTALIPISIVDKLLDIFEHDNNLALKNHALDIMYVWLPNNPRVQARVMKLKGLEPFYDQISKLDATVIYSLLDLFNKILEEHLTVRDYNSQKNKDVYTKRKLYEKIGLIERMSTQTVCNGILNIFELILPLTDNMNERVPKIIINLMKNIKPFCLKNYNRKTRAHKVFEELNKYFTNADTMALLHKLGFNLTEVKTILEDYSKKIDDDVRDEF</sequence>